<name>Q1K4C4_DESA6</name>
<dbReference type="Proteomes" id="UP000005695">
    <property type="component" value="Unassembled WGS sequence"/>
</dbReference>
<evidence type="ECO:0000313" key="5">
    <source>
        <dbReference type="Proteomes" id="UP000005695"/>
    </source>
</evidence>
<dbReference type="GO" id="GO:0000156">
    <property type="term" value="F:phosphorelay response regulator activity"/>
    <property type="evidence" value="ECO:0007669"/>
    <property type="project" value="InterPro"/>
</dbReference>
<dbReference type="EMBL" id="AAEW02000001">
    <property type="protein sequence ID" value="EAT17179.1"/>
    <property type="molecule type" value="Genomic_DNA"/>
</dbReference>
<feature type="modified residue" description="4-aspartylphosphate" evidence="1">
    <location>
        <position position="54"/>
    </location>
</feature>
<dbReference type="InterPro" id="IPR011006">
    <property type="entry name" value="CheY-like_superfamily"/>
</dbReference>
<dbReference type="RefSeq" id="WP_005997386.1">
    <property type="nucleotide sequence ID" value="NZ_AAEW02000001.1"/>
</dbReference>
<evidence type="ECO:0000313" key="4">
    <source>
        <dbReference type="EMBL" id="EAT17179.1"/>
    </source>
</evidence>
<dbReference type="Pfam" id="PF00072">
    <property type="entry name" value="Response_reg"/>
    <property type="match status" value="1"/>
</dbReference>
<organism evidence="4 5">
    <name type="scientific">Desulfuromonas acetoxidans (strain DSM 684 / 11070)</name>
    <dbReference type="NCBI Taxonomy" id="281689"/>
    <lineage>
        <taxon>Bacteria</taxon>
        <taxon>Pseudomonadati</taxon>
        <taxon>Thermodesulfobacteriota</taxon>
        <taxon>Desulfuromonadia</taxon>
        <taxon>Desulfuromonadales</taxon>
        <taxon>Desulfuromonadaceae</taxon>
        <taxon>Desulfuromonas</taxon>
    </lineage>
</organism>
<proteinExistence type="predicted"/>
<comment type="caution">
    <text evidence="4">The sequence shown here is derived from an EMBL/GenBank/DDBJ whole genome shotgun (WGS) entry which is preliminary data.</text>
</comment>
<dbReference type="PROSITE" id="PS50930">
    <property type="entry name" value="HTH_LYTTR"/>
    <property type="match status" value="1"/>
</dbReference>
<dbReference type="PANTHER" id="PTHR37299:SF1">
    <property type="entry name" value="STAGE 0 SPORULATION PROTEIN A HOMOLOG"/>
    <property type="match status" value="1"/>
</dbReference>
<dbReference type="InterPro" id="IPR001789">
    <property type="entry name" value="Sig_transdc_resp-reg_receiver"/>
</dbReference>
<reference evidence="4" key="1">
    <citation type="submission" date="2006-05" db="EMBL/GenBank/DDBJ databases">
        <title>Annotation of the draft genome assembly of Desulfuromonas acetoxidans DSM 684.</title>
        <authorList>
            <consortium name="US DOE Joint Genome Institute (JGI-ORNL)"/>
            <person name="Larimer F."/>
            <person name="Land M."/>
            <person name="Hauser L."/>
        </authorList>
    </citation>
    <scope>NUCLEOTIDE SEQUENCE [LARGE SCALE GENOMIC DNA]</scope>
    <source>
        <strain evidence="4">DSM 684</strain>
    </source>
</reference>
<evidence type="ECO:0000259" key="2">
    <source>
        <dbReference type="PROSITE" id="PS50110"/>
    </source>
</evidence>
<dbReference type="SUPFAM" id="SSF52172">
    <property type="entry name" value="CheY-like"/>
    <property type="match status" value="1"/>
</dbReference>
<dbReference type="PANTHER" id="PTHR37299">
    <property type="entry name" value="TRANSCRIPTIONAL REGULATOR-RELATED"/>
    <property type="match status" value="1"/>
</dbReference>
<dbReference type="GO" id="GO:0003677">
    <property type="term" value="F:DNA binding"/>
    <property type="evidence" value="ECO:0007669"/>
    <property type="project" value="InterPro"/>
</dbReference>
<feature type="domain" description="HTH LytTR-type" evidence="3">
    <location>
        <begin position="135"/>
        <end position="236"/>
    </location>
</feature>
<evidence type="ECO:0000259" key="3">
    <source>
        <dbReference type="PROSITE" id="PS50930"/>
    </source>
</evidence>
<dbReference type="NCBIfam" id="NF008677">
    <property type="entry name" value="PRK11697.1"/>
    <property type="match status" value="1"/>
</dbReference>
<reference evidence="4" key="2">
    <citation type="submission" date="2006-05" db="EMBL/GenBank/DDBJ databases">
        <title>Sequencing of the draft genome and assembly of Desulfuromonas acetoxidans DSM 684.</title>
        <authorList>
            <consortium name="US DOE Joint Genome Institute (JGI-PGF)"/>
            <person name="Copeland A."/>
            <person name="Lucas S."/>
            <person name="Lapidus A."/>
            <person name="Barry K."/>
            <person name="Detter J.C."/>
            <person name="Glavina del Rio T."/>
            <person name="Hammon N."/>
            <person name="Israni S."/>
            <person name="Dalin E."/>
            <person name="Tice H."/>
            <person name="Bruce D."/>
            <person name="Pitluck S."/>
            <person name="Richardson P."/>
        </authorList>
    </citation>
    <scope>NUCLEOTIDE SEQUENCE [LARGE SCALE GENOMIC DNA]</scope>
    <source>
        <strain evidence="4">DSM 684</strain>
    </source>
</reference>
<feature type="domain" description="Response regulatory" evidence="2">
    <location>
        <begin position="3"/>
        <end position="116"/>
    </location>
</feature>
<dbReference type="InterPro" id="IPR046947">
    <property type="entry name" value="LytR-like"/>
</dbReference>
<dbReference type="SMART" id="SM00850">
    <property type="entry name" value="LytTR"/>
    <property type="match status" value="1"/>
</dbReference>
<dbReference type="OrthoDB" id="9808843at2"/>
<dbReference type="Gene3D" id="2.40.50.1020">
    <property type="entry name" value="LytTr DNA-binding domain"/>
    <property type="match status" value="1"/>
</dbReference>
<protein>
    <submittedName>
        <fullName evidence="4">Response regulator receiver protein</fullName>
    </submittedName>
</protein>
<sequence>MIRALIVDDEQMAREELQALLEETGAFELLPPCANGFDAVKMINEQRPEVMFLDIEMPVINGFQLLSMVDEERMPHVVFVTAYDEFALKAFEEKTLDYLLKPVEPERLALTLEKLKRILHQGQVPRYETPDLQRIPCCSGRRVKLVDVDKVECVFTDLSGVHLLTADSDLCTDLTLKVLEQRTPLVRCHKQYLINLTFIDEVQLHEGGTATVLTRSGHDVPVSRRYLRLLKEQLSF</sequence>
<gene>
    <name evidence="4" type="ORF">Dace_3045</name>
</gene>
<dbReference type="AlphaFoldDB" id="Q1K4C4"/>
<accession>Q1K4C4</accession>
<evidence type="ECO:0000256" key="1">
    <source>
        <dbReference type="PROSITE-ProRule" id="PRU00169"/>
    </source>
</evidence>
<dbReference type="Gene3D" id="3.40.50.2300">
    <property type="match status" value="1"/>
</dbReference>
<dbReference type="Pfam" id="PF04397">
    <property type="entry name" value="LytTR"/>
    <property type="match status" value="1"/>
</dbReference>
<dbReference type="SMART" id="SM00448">
    <property type="entry name" value="REC"/>
    <property type="match status" value="1"/>
</dbReference>
<keyword evidence="5" id="KW-1185">Reference proteome</keyword>
<dbReference type="FunFam" id="3.40.50.2300:FF:000051">
    <property type="entry name" value="Two-component response regulator yehT"/>
    <property type="match status" value="1"/>
</dbReference>
<keyword evidence="1" id="KW-0597">Phosphoprotein</keyword>
<dbReference type="PROSITE" id="PS50110">
    <property type="entry name" value="RESPONSE_REGULATORY"/>
    <property type="match status" value="1"/>
</dbReference>
<dbReference type="InterPro" id="IPR007492">
    <property type="entry name" value="LytTR_DNA-bd_dom"/>
</dbReference>